<dbReference type="InterPro" id="IPR011611">
    <property type="entry name" value="PfkB_dom"/>
</dbReference>
<dbReference type="PROSITE" id="PS00584">
    <property type="entry name" value="PFKB_KINASES_2"/>
    <property type="match status" value="1"/>
</dbReference>
<accession>A0A855A6P2</accession>
<proteinExistence type="inferred from homology"/>
<comment type="caution">
    <text evidence="6">The sequence shown here is derived from an EMBL/GenBank/DDBJ whole genome shotgun (WGS) entry which is preliminary data.</text>
</comment>
<evidence type="ECO:0000256" key="2">
    <source>
        <dbReference type="ARBA" id="ARBA00022679"/>
    </source>
</evidence>
<evidence type="ECO:0000256" key="3">
    <source>
        <dbReference type="ARBA" id="ARBA00022777"/>
    </source>
</evidence>
<dbReference type="InterPro" id="IPR002139">
    <property type="entry name" value="Ribo/fructo_kinase"/>
</dbReference>
<dbReference type="AlphaFoldDB" id="A0A855A6P2"/>
<dbReference type="Gene3D" id="3.40.1190.20">
    <property type="match status" value="1"/>
</dbReference>
<dbReference type="PRINTS" id="PR00990">
    <property type="entry name" value="RIBOKINASE"/>
</dbReference>
<dbReference type="CDD" id="cd01166">
    <property type="entry name" value="KdgK"/>
    <property type="match status" value="1"/>
</dbReference>
<protein>
    <submittedName>
        <fullName evidence="6">Carbohydrate kinase family protein</fullName>
    </submittedName>
</protein>
<organism evidence="6 7">
    <name type="scientific">[Clostridium] leptum DSM 753</name>
    <dbReference type="NCBI Taxonomy" id="428125"/>
    <lineage>
        <taxon>Bacteria</taxon>
        <taxon>Bacillati</taxon>
        <taxon>Bacillota</taxon>
        <taxon>Clostridia</taxon>
        <taxon>Eubacteriales</taxon>
        <taxon>Oscillospiraceae</taxon>
        <taxon>Oscillospiraceae incertae sedis</taxon>
    </lineage>
</organism>
<reference evidence="6 7" key="1">
    <citation type="submission" date="2017-07" db="EMBL/GenBank/DDBJ databases">
        <title>Prevalence of linear plasmids in Cutibacterium (Propionibacterium) acnes isolates obtained from prostatic tissue.</title>
        <authorList>
            <person name="Davidsson S."/>
            <person name="Carlsson J."/>
            <person name="Molling P."/>
            <person name="Andren O."/>
            <person name="Andersson S.-O."/>
            <person name="Brzuszkiewicz E."/>
            <person name="Poehlein A."/>
            <person name="Al-Zeer M."/>
            <person name="Brinkmann V."/>
            <person name="Scavenius C."/>
            <person name="Nazipi S."/>
            <person name="Soderquist B."/>
            <person name="Bruggemann H."/>
        </authorList>
    </citation>
    <scope>NUCLEOTIDE SEQUENCE [LARGE SCALE GENOMIC DNA]</scope>
    <source>
        <strain evidence="6 7">DSM 753</strain>
    </source>
</reference>
<dbReference type="InterPro" id="IPR029056">
    <property type="entry name" value="Ribokinase-like"/>
</dbReference>
<keyword evidence="2 4" id="KW-0808">Transferase</keyword>
<dbReference type="InterPro" id="IPR002173">
    <property type="entry name" value="Carboh/pur_kinase_PfkB_CS"/>
</dbReference>
<dbReference type="PROSITE" id="PS00583">
    <property type="entry name" value="PFKB_KINASES_1"/>
    <property type="match status" value="1"/>
</dbReference>
<dbReference type="Proteomes" id="UP000220611">
    <property type="component" value="Unassembled WGS sequence"/>
</dbReference>
<gene>
    <name evidence="6" type="ORF">CH238_07260</name>
</gene>
<evidence type="ECO:0000256" key="4">
    <source>
        <dbReference type="RuleBase" id="RU003704"/>
    </source>
</evidence>
<dbReference type="GO" id="GO:0016301">
    <property type="term" value="F:kinase activity"/>
    <property type="evidence" value="ECO:0007669"/>
    <property type="project" value="UniProtKB-KW"/>
</dbReference>
<dbReference type="OrthoDB" id="9788681at2"/>
<name>A0A855A6P2_9FIRM</name>
<dbReference type="PANTHER" id="PTHR10584:SF166">
    <property type="entry name" value="RIBOKINASE"/>
    <property type="match status" value="1"/>
</dbReference>
<sequence length="299" mass="31754">MVCDLMVKPVTEQALREDTSPAEMIRMQVGGDAFNVASNLAALGVETALYSAVGRDAFGDFALAYAEKLGVPAQWIQKTDSPTSVTAVLIHPDGERNFVVQKGASQQLREEEISDELLKAYDMIYIGSACGLPELEGESLTRLLKRAKDLGRLTAMDITGEALQEKASQLLPALALLDYFLPSSYEAMELSGEKTPEAAAAYFHRHGVPVAVIKLGKQGALLSDGRKQKRFSAYEGPVIDTTGAGDAFVSGFLAGISREKELSDCVRLGNGAGTLCVGKVGASGTLPAFKELSAFIGSD</sequence>
<evidence type="ECO:0000259" key="5">
    <source>
        <dbReference type="Pfam" id="PF00294"/>
    </source>
</evidence>
<feature type="domain" description="Carbohydrate kinase PfkB" evidence="5">
    <location>
        <begin position="11"/>
        <end position="287"/>
    </location>
</feature>
<evidence type="ECO:0000313" key="6">
    <source>
        <dbReference type="EMBL" id="PEQ24750.1"/>
    </source>
</evidence>
<dbReference type="GO" id="GO:0006796">
    <property type="term" value="P:phosphate-containing compound metabolic process"/>
    <property type="evidence" value="ECO:0007669"/>
    <property type="project" value="UniProtKB-ARBA"/>
</dbReference>
<evidence type="ECO:0000313" key="7">
    <source>
        <dbReference type="Proteomes" id="UP000220611"/>
    </source>
</evidence>
<dbReference type="PANTHER" id="PTHR10584">
    <property type="entry name" value="SUGAR KINASE"/>
    <property type="match status" value="1"/>
</dbReference>
<dbReference type="EMBL" id="NOXF01000004">
    <property type="protein sequence ID" value="PEQ24750.1"/>
    <property type="molecule type" value="Genomic_DNA"/>
</dbReference>
<dbReference type="SUPFAM" id="SSF53613">
    <property type="entry name" value="Ribokinase-like"/>
    <property type="match status" value="1"/>
</dbReference>
<keyword evidence="7" id="KW-1185">Reference proteome</keyword>
<comment type="similarity">
    <text evidence="1 4">Belongs to the carbohydrate kinase PfkB family.</text>
</comment>
<evidence type="ECO:0000256" key="1">
    <source>
        <dbReference type="ARBA" id="ARBA00010688"/>
    </source>
</evidence>
<dbReference type="Pfam" id="PF00294">
    <property type="entry name" value="PfkB"/>
    <property type="match status" value="1"/>
</dbReference>
<keyword evidence="3 4" id="KW-0418">Kinase</keyword>